<feature type="binding site" evidence="4">
    <location>
        <position position="111"/>
    </location>
    <ligand>
        <name>Ca(2+)</name>
        <dbReference type="ChEBI" id="CHEBI:29108"/>
    </ligand>
</feature>
<name>A0A226DD88_FOLCA</name>
<sequence>MKLPHFLILITFTFPVLTFPTFPSVLPASQLKLQQNDTAHPSSQNLGPRWHANVPNSFSLYQSHIVTSRSPRLEKQIRSKRHLLQLGALVEAHTPYSVSQLVHYGNWCGLGGNRGLDFSAIVECDACCRVHDFCYLHLMYATRDYFLRNETQYYTKDPGTLRDNYPDVFLTPIRAGMWRPCFPHMDIYINPNKGARFRNELSCETNRGPGRTCTRGACQCDVDFIRCLQNTHC</sequence>
<comment type="caution">
    <text evidence="8">The sequence shown here is derived from an EMBL/GenBank/DDBJ whole genome shotgun (WGS) entry which is preliminary data.</text>
</comment>
<evidence type="ECO:0000256" key="3">
    <source>
        <dbReference type="ARBA" id="ARBA00023157"/>
    </source>
</evidence>
<dbReference type="EMBL" id="LNIX01000025">
    <property type="protein sequence ID" value="OXA42677.1"/>
    <property type="molecule type" value="Genomic_DNA"/>
</dbReference>
<dbReference type="GO" id="GO:0047498">
    <property type="term" value="F:calcium-dependent phospholipase A2 activity"/>
    <property type="evidence" value="ECO:0007669"/>
    <property type="project" value="TreeGrafter"/>
</dbReference>
<dbReference type="InterPro" id="IPR001211">
    <property type="entry name" value="PLA2"/>
</dbReference>
<evidence type="ECO:0000259" key="7">
    <source>
        <dbReference type="Pfam" id="PF00068"/>
    </source>
</evidence>
<comment type="subcellular location">
    <subcellularLocation>
        <location evidence="1">Secreted</location>
    </subcellularLocation>
</comment>
<dbReference type="AlphaFoldDB" id="A0A226DD88"/>
<dbReference type="GO" id="GO:0005576">
    <property type="term" value="C:extracellular region"/>
    <property type="evidence" value="ECO:0007669"/>
    <property type="project" value="UniProtKB-SubCell"/>
</dbReference>
<evidence type="ECO:0000256" key="4">
    <source>
        <dbReference type="PIRSR" id="PIRSR601211-2"/>
    </source>
</evidence>
<feature type="signal peptide" evidence="6">
    <location>
        <begin position="1"/>
        <end position="18"/>
    </location>
</feature>
<dbReference type="Proteomes" id="UP000198287">
    <property type="component" value="Unassembled WGS sequence"/>
</dbReference>
<keyword evidence="2" id="KW-0964">Secreted</keyword>
<dbReference type="GO" id="GO:0005509">
    <property type="term" value="F:calcium ion binding"/>
    <property type="evidence" value="ECO:0007669"/>
    <property type="project" value="InterPro"/>
</dbReference>
<reference evidence="8 9" key="1">
    <citation type="submission" date="2015-12" db="EMBL/GenBank/DDBJ databases">
        <title>The genome of Folsomia candida.</title>
        <authorList>
            <person name="Faddeeva A."/>
            <person name="Derks M.F."/>
            <person name="Anvar Y."/>
            <person name="Smit S."/>
            <person name="Van Straalen N."/>
            <person name="Roelofs D."/>
        </authorList>
    </citation>
    <scope>NUCLEOTIDE SEQUENCE [LARGE SCALE GENOMIC DNA]</scope>
    <source>
        <strain evidence="8 9">VU population</strain>
        <tissue evidence="8">Whole body</tissue>
    </source>
</reference>
<keyword evidence="9" id="KW-1185">Reference proteome</keyword>
<evidence type="ECO:0000256" key="5">
    <source>
        <dbReference type="PIRSR" id="PIRSR601211-3"/>
    </source>
</evidence>
<keyword evidence="6" id="KW-0732">Signal</keyword>
<dbReference type="Pfam" id="PF00068">
    <property type="entry name" value="Phospholip_A2_1"/>
    <property type="match status" value="1"/>
</dbReference>
<keyword evidence="4" id="KW-0479">Metal-binding</keyword>
<dbReference type="Gene3D" id="1.20.90.10">
    <property type="entry name" value="Phospholipase A2 domain"/>
    <property type="match status" value="1"/>
</dbReference>
<gene>
    <name evidence="8" type="ORF">Fcan01_22426</name>
</gene>
<keyword evidence="4" id="KW-0106">Calcium</keyword>
<dbReference type="GO" id="GO:0016042">
    <property type="term" value="P:lipid catabolic process"/>
    <property type="evidence" value="ECO:0007669"/>
    <property type="project" value="InterPro"/>
</dbReference>
<protein>
    <submittedName>
        <fullName evidence="8">Phospholipase A2</fullName>
    </submittedName>
</protein>
<dbReference type="InterPro" id="IPR033113">
    <property type="entry name" value="PLA2_histidine"/>
</dbReference>
<dbReference type="OrthoDB" id="5841574at2759"/>
<feature type="domain" description="Phospholipase A2-like central" evidence="7">
    <location>
        <begin position="83"/>
        <end position="142"/>
    </location>
</feature>
<dbReference type="PANTHER" id="PTHR11716:SF51">
    <property type="entry name" value="PHOSPHOLIPASE A2"/>
    <property type="match status" value="1"/>
</dbReference>
<keyword evidence="3 5" id="KW-1015">Disulfide bond</keyword>
<feature type="chain" id="PRO_5013053436" evidence="6">
    <location>
        <begin position="19"/>
        <end position="233"/>
    </location>
</feature>
<dbReference type="SUPFAM" id="SSF48619">
    <property type="entry name" value="Phospholipase A2, PLA2"/>
    <property type="match status" value="1"/>
</dbReference>
<evidence type="ECO:0000313" key="9">
    <source>
        <dbReference type="Proteomes" id="UP000198287"/>
    </source>
</evidence>
<feature type="disulfide bond" evidence="5">
    <location>
        <begin position="108"/>
        <end position="128"/>
    </location>
</feature>
<dbReference type="InterPro" id="IPR016090">
    <property type="entry name" value="PLA2-like_dom"/>
</dbReference>
<evidence type="ECO:0000313" key="8">
    <source>
        <dbReference type="EMBL" id="OXA42677.1"/>
    </source>
</evidence>
<feature type="binding site" evidence="4">
    <location>
        <position position="132"/>
    </location>
    <ligand>
        <name>Ca(2+)</name>
        <dbReference type="ChEBI" id="CHEBI:29108"/>
    </ligand>
</feature>
<dbReference type="GO" id="GO:0005543">
    <property type="term" value="F:phospholipid binding"/>
    <property type="evidence" value="ECO:0007669"/>
    <property type="project" value="TreeGrafter"/>
</dbReference>
<evidence type="ECO:0000256" key="1">
    <source>
        <dbReference type="ARBA" id="ARBA00004613"/>
    </source>
</evidence>
<evidence type="ECO:0000256" key="2">
    <source>
        <dbReference type="ARBA" id="ARBA00022525"/>
    </source>
</evidence>
<dbReference type="PANTHER" id="PTHR11716">
    <property type="entry name" value="PHOSPHOLIPASE A2 FAMILY MEMBER"/>
    <property type="match status" value="1"/>
</dbReference>
<proteinExistence type="predicted"/>
<dbReference type="InterPro" id="IPR036444">
    <property type="entry name" value="PLipase_A2_dom_sf"/>
</dbReference>
<evidence type="ECO:0000256" key="6">
    <source>
        <dbReference type="SAM" id="SignalP"/>
    </source>
</evidence>
<dbReference type="GO" id="GO:0006644">
    <property type="term" value="P:phospholipid metabolic process"/>
    <property type="evidence" value="ECO:0007669"/>
    <property type="project" value="InterPro"/>
</dbReference>
<comment type="cofactor">
    <cofactor evidence="4">
        <name>Ca(2+)</name>
        <dbReference type="ChEBI" id="CHEBI:29108"/>
    </cofactor>
    <text evidence="4">Binds 1 Ca(2+) ion per subunit.</text>
</comment>
<dbReference type="PROSITE" id="PS00118">
    <property type="entry name" value="PA2_HIS"/>
    <property type="match status" value="1"/>
</dbReference>
<feature type="binding site" evidence="4">
    <location>
        <position position="109"/>
    </location>
    <ligand>
        <name>Ca(2+)</name>
        <dbReference type="ChEBI" id="CHEBI:29108"/>
    </ligand>
</feature>
<accession>A0A226DD88</accession>
<dbReference type="GO" id="GO:0050482">
    <property type="term" value="P:arachidonate secretion"/>
    <property type="evidence" value="ECO:0007669"/>
    <property type="project" value="InterPro"/>
</dbReference>
<organism evidence="8 9">
    <name type="scientific">Folsomia candida</name>
    <name type="common">Springtail</name>
    <dbReference type="NCBI Taxonomy" id="158441"/>
    <lineage>
        <taxon>Eukaryota</taxon>
        <taxon>Metazoa</taxon>
        <taxon>Ecdysozoa</taxon>
        <taxon>Arthropoda</taxon>
        <taxon>Hexapoda</taxon>
        <taxon>Collembola</taxon>
        <taxon>Entomobryomorpha</taxon>
        <taxon>Isotomoidea</taxon>
        <taxon>Isotomidae</taxon>
        <taxon>Proisotominae</taxon>
        <taxon>Folsomia</taxon>
    </lineage>
</organism>